<proteinExistence type="predicted"/>
<dbReference type="EMBL" id="CM029051">
    <property type="protein sequence ID" value="KAG2562665.1"/>
    <property type="molecule type" value="Genomic_DNA"/>
</dbReference>
<feature type="compositionally biased region" description="Pro residues" evidence="1">
    <location>
        <begin position="1"/>
        <end position="10"/>
    </location>
</feature>
<accession>A0A8T0PNJ2</accession>
<evidence type="ECO:0000313" key="3">
    <source>
        <dbReference type="Proteomes" id="UP000823388"/>
    </source>
</evidence>
<comment type="caution">
    <text evidence="2">The sequence shown here is derived from an EMBL/GenBank/DDBJ whole genome shotgun (WGS) entry which is preliminary data.</text>
</comment>
<gene>
    <name evidence="2" type="ORF">PVAP13_8KG242101</name>
</gene>
<dbReference type="AlphaFoldDB" id="A0A8T0PNJ2"/>
<feature type="region of interest" description="Disordered" evidence="1">
    <location>
        <begin position="114"/>
        <end position="210"/>
    </location>
</feature>
<name>A0A8T0PNJ2_PANVG</name>
<reference evidence="2" key="1">
    <citation type="submission" date="2020-05" db="EMBL/GenBank/DDBJ databases">
        <title>WGS assembly of Panicum virgatum.</title>
        <authorList>
            <person name="Lovell J.T."/>
            <person name="Jenkins J."/>
            <person name="Shu S."/>
            <person name="Juenger T.E."/>
            <person name="Schmutz J."/>
        </authorList>
    </citation>
    <scope>NUCLEOTIDE SEQUENCE</scope>
    <source>
        <strain evidence="2">AP13</strain>
    </source>
</reference>
<feature type="compositionally biased region" description="Low complexity" evidence="1">
    <location>
        <begin position="136"/>
        <end position="152"/>
    </location>
</feature>
<sequence length="210" mass="21821">MSVNPSPRPSPIQSTPPSSFLSGGLRRTRLLPSTLHTSRTPSLAAAHRQRPLLHPASASLLLSLRPAWSQHGTGAARARVRAGLPWRRAGGQVACAQQATRAATYRGRCAGPAASEAARTGRVGAGRGTRCRPARGRAGAGAAASGRSKAAGLLRRSRGASRPCRRGTRAGSWRSSSSYALELAGSGDRDEDQPAPVTRMEAPPCSSSCE</sequence>
<feature type="compositionally biased region" description="Basic residues" evidence="1">
    <location>
        <begin position="155"/>
        <end position="168"/>
    </location>
</feature>
<keyword evidence="3" id="KW-1185">Reference proteome</keyword>
<protein>
    <submittedName>
        <fullName evidence="2">Uncharacterized protein</fullName>
    </submittedName>
</protein>
<evidence type="ECO:0000256" key="1">
    <source>
        <dbReference type="SAM" id="MobiDB-lite"/>
    </source>
</evidence>
<organism evidence="2 3">
    <name type="scientific">Panicum virgatum</name>
    <name type="common">Blackwell switchgrass</name>
    <dbReference type="NCBI Taxonomy" id="38727"/>
    <lineage>
        <taxon>Eukaryota</taxon>
        <taxon>Viridiplantae</taxon>
        <taxon>Streptophyta</taxon>
        <taxon>Embryophyta</taxon>
        <taxon>Tracheophyta</taxon>
        <taxon>Spermatophyta</taxon>
        <taxon>Magnoliopsida</taxon>
        <taxon>Liliopsida</taxon>
        <taxon>Poales</taxon>
        <taxon>Poaceae</taxon>
        <taxon>PACMAD clade</taxon>
        <taxon>Panicoideae</taxon>
        <taxon>Panicodae</taxon>
        <taxon>Paniceae</taxon>
        <taxon>Panicinae</taxon>
        <taxon>Panicum</taxon>
        <taxon>Panicum sect. Hiantes</taxon>
    </lineage>
</organism>
<evidence type="ECO:0000313" key="2">
    <source>
        <dbReference type="EMBL" id="KAG2562665.1"/>
    </source>
</evidence>
<feature type="compositionally biased region" description="Polar residues" evidence="1">
    <location>
        <begin position="11"/>
        <end position="21"/>
    </location>
</feature>
<dbReference type="Proteomes" id="UP000823388">
    <property type="component" value="Chromosome 8K"/>
</dbReference>
<feature type="region of interest" description="Disordered" evidence="1">
    <location>
        <begin position="1"/>
        <end position="25"/>
    </location>
</feature>